<dbReference type="InterPro" id="IPR014036">
    <property type="entry name" value="DeoR-like_C"/>
</dbReference>
<dbReference type="Proteomes" id="UP000325957">
    <property type="component" value="Unassembled WGS sequence"/>
</dbReference>
<evidence type="ECO:0000313" key="6">
    <source>
        <dbReference type="Proteomes" id="UP000325957"/>
    </source>
</evidence>
<dbReference type="PRINTS" id="PR00037">
    <property type="entry name" value="HTHLACR"/>
</dbReference>
<dbReference type="EMBL" id="SZWF01000013">
    <property type="protein sequence ID" value="KAA9393955.1"/>
    <property type="molecule type" value="Genomic_DNA"/>
</dbReference>
<comment type="caution">
    <text evidence="5">The sequence shown here is derived from an EMBL/GenBank/DDBJ whole genome shotgun (WGS) entry which is preliminary data.</text>
</comment>
<keyword evidence="2" id="KW-0804">Transcription</keyword>
<dbReference type="Pfam" id="PF00455">
    <property type="entry name" value="DeoRC"/>
    <property type="match status" value="1"/>
</dbReference>
<dbReference type="InterPro" id="IPR001034">
    <property type="entry name" value="DeoR_HTH"/>
</dbReference>
<accession>A0A5J5KYI5</accession>
<dbReference type="GO" id="GO:0003700">
    <property type="term" value="F:DNA-binding transcription factor activity"/>
    <property type="evidence" value="ECO:0007669"/>
    <property type="project" value="InterPro"/>
</dbReference>
<dbReference type="InterPro" id="IPR050313">
    <property type="entry name" value="Carb_Metab_HTH_regulators"/>
</dbReference>
<keyword evidence="1" id="KW-0805">Transcription regulation</keyword>
<dbReference type="Pfam" id="PF08220">
    <property type="entry name" value="HTH_DeoR"/>
    <property type="match status" value="1"/>
</dbReference>
<dbReference type="OrthoDB" id="7688673at2"/>
<evidence type="ECO:0000256" key="3">
    <source>
        <dbReference type="SAM" id="MobiDB-lite"/>
    </source>
</evidence>
<reference evidence="5 6" key="1">
    <citation type="submission" date="2019-05" db="EMBL/GenBank/DDBJ databases">
        <title>Kocuria coralli sp. nov., a novel actinobacterium isolated from coral reef seawater.</title>
        <authorList>
            <person name="Li J."/>
        </authorList>
    </citation>
    <scope>NUCLEOTIDE SEQUENCE [LARGE SCALE GENOMIC DNA]</scope>
    <source>
        <strain evidence="5 6">SCSIO 13007</strain>
    </source>
</reference>
<feature type="domain" description="HTH deoR-type" evidence="4">
    <location>
        <begin position="50"/>
        <end position="105"/>
    </location>
</feature>
<dbReference type="PANTHER" id="PTHR30363">
    <property type="entry name" value="HTH-TYPE TRANSCRIPTIONAL REGULATOR SRLR-RELATED"/>
    <property type="match status" value="1"/>
</dbReference>
<dbReference type="Gene3D" id="3.40.50.1360">
    <property type="match status" value="1"/>
</dbReference>
<dbReference type="Gene3D" id="1.10.10.10">
    <property type="entry name" value="Winged helix-like DNA-binding domain superfamily/Winged helix DNA-binding domain"/>
    <property type="match status" value="1"/>
</dbReference>
<dbReference type="PANTHER" id="PTHR30363:SF44">
    <property type="entry name" value="AGA OPERON TRANSCRIPTIONAL REPRESSOR-RELATED"/>
    <property type="match status" value="1"/>
</dbReference>
<dbReference type="SMART" id="SM01134">
    <property type="entry name" value="DeoRC"/>
    <property type="match status" value="1"/>
</dbReference>
<gene>
    <name evidence="5" type="ORF">FCK90_09850</name>
</gene>
<dbReference type="SUPFAM" id="SSF46785">
    <property type="entry name" value="Winged helix' DNA-binding domain"/>
    <property type="match status" value="1"/>
</dbReference>
<evidence type="ECO:0000256" key="2">
    <source>
        <dbReference type="ARBA" id="ARBA00023163"/>
    </source>
</evidence>
<dbReference type="InterPro" id="IPR036388">
    <property type="entry name" value="WH-like_DNA-bd_sf"/>
</dbReference>
<evidence type="ECO:0000256" key="1">
    <source>
        <dbReference type="ARBA" id="ARBA00023015"/>
    </source>
</evidence>
<name>A0A5J5KYI5_9MICC</name>
<dbReference type="InterPro" id="IPR037171">
    <property type="entry name" value="NagB/RpiA_transferase-like"/>
</dbReference>
<dbReference type="InterPro" id="IPR036390">
    <property type="entry name" value="WH_DNA-bd_sf"/>
</dbReference>
<evidence type="ECO:0000313" key="5">
    <source>
        <dbReference type="EMBL" id="KAA9393955.1"/>
    </source>
</evidence>
<dbReference type="PROSITE" id="PS51000">
    <property type="entry name" value="HTH_DEOR_2"/>
    <property type="match status" value="1"/>
</dbReference>
<dbReference type="SMART" id="SM00420">
    <property type="entry name" value="HTH_DEOR"/>
    <property type="match status" value="1"/>
</dbReference>
<feature type="region of interest" description="Disordered" evidence="3">
    <location>
        <begin position="1"/>
        <end position="29"/>
    </location>
</feature>
<dbReference type="SUPFAM" id="SSF100950">
    <property type="entry name" value="NagB/RpiA/CoA transferase-like"/>
    <property type="match status" value="1"/>
</dbReference>
<keyword evidence="6" id="KW-1185">Reference proteome</keyword>
<protein>
    <submittedName>
        <fullName evidence="5">DeoR/GlpR transcriptional regulator</fullName>
    </submittedName>
</protein>
<dbReference type="AlphaFoldDB" id="A0A5J5KYI5"/>
<proteinExistence type="predicted"/>
<sequence>MIQWHDVGRARTGRLTDAGGGPQCSGQRTYRPSHLQAIAHEEKLVTDLLPAERRARIVEQTRAHGSVRVADLAQSMGVSEMTVRRDLDQLAGQGELRKVHGGARLAAPGSASEEPGFVRKSRLNQAQKSAVARAAAALAEPGMSVFVNSGTTTFALARELREVADLTVVTNSPRIAQVFEDRPAPGGQVVMLGGVRTPSDALVGPLAVRCLETLHADVCFMGVHGFDMEAGLSTPNMLEAQVNRMFLEHAHRRVVVADSTKSGTVGLYGFADLDAVDDLITDWELPDAVVAELEEKITRVHRVV</sequence>
<evidence type="ECO:0000259" key="4">
    <source>
        <dbReference type="PROSITE" id="PS51000"/>
    </source>
</evidence>
<organism evidence="5 6">
    <name type="scientific">Kocuria coralli</name>
    <dbReference type="NCBI Taxonomy" id="1461025"/>
    <lineage>
        <taxon>Bacteria</taxon>
        <taxon>Bacillati</taxon>
        <taxon>Actinomycetota</taxon>
        <taxon>Actinomycetes</taxon>
        <taxon>Micrococcales</taxon>
        <taxon>Micrococcaceae</taxon>
        <taxon>Kocuria</taxon>
    </lineage>
</organism>